<feature type="non-terminal residue" evidence="8">
    <location>
        <position position="1"/>
    </location>
</feature>
<dbReference type="CDD" id="cd00033">
    <property type="entry name" value="CCP"/>
    <property type="match status" value="2"/>
</dbReference>
<evidence type="ECO:0000256" key="3">
    <source>
        <dbReference type="ARBA" id="ARBA00022729"/>
    </source>
</evidence>
<feature type="signal peptide" evidence="6">
    <location>
        <begin position="1"/>
        <end position="25"/>
    </location>
</feature>
<comment type="caution">
    <text evidence="5">Lacks conserved residue(s) required for the propagation of feature annotation.</text>
</comment>
<gene>
    <name evidence="8" type="ORF">FSCOSCO3_A006106</name>
</gene>
<feature type="disulfide bond" evidence="5">
    <location>
        <begin position="273"/>
        <end position="316"/>
    </location>
</feature>
<keyword evidence="4 5" id="KW-1015">Disulfide bond</keyword>
<dbReference type="PANTHER" id="PTHR45785:SF2">
    <property type="entry name" value="COMPLEMENT FACTOR H-RELATED"/>
    <property type="match status" value="1"/>
</dbReference>
<feature type="chain" id="PRO_5043516721" evidence="6">
    <location>
        <begin position="26"/>
        <end position="505"/>
    </location>
</feature>
<comment type="subcellular location">
    <subcellularLocation>
        <location evidence="1">Virion</location>
    </subcellularLocation>
</comment>
<evidence type="ECO:0000256" key="6">
    <source>
        <dbReference type="SAM" id="SignalP"/>
    </source>
</evidence>
<sequence length="505" mass="58224">EDKMHIITQICVLFLWMHTVTFVTSQECTLEEFIKSDLYDSNFDTNNMQSSYAEGKQVRVGCNVGFSGFFRLICVRGGWLSLGGKCIPIKCKVDRLEGTTFDPPYKNLFSPGETVRVMCDEKHWVSTTQEVSATPTCQDDGEWTFRPICQEVTCPGRRQPNMEYWDSSWRWSTPTLGDTRRFNCRRGYKSADGDRSVTCTRDGWKPDPACQEITCDREDVPNTDIDGGNKQKYKLNEHVRYVCKDGYEGSFTRTCGENGWNKGWSDGCTEIKCRVEPFRHADIDTRTSEYKSEYKYNEQVDYVCKNGYEGRFTLTCGEARWIGNEHCTSKQCEKLDISNADLIHNEKQSYNHGGRVQYACRDDSNRRFTITCEQGVWTGVQKCEERLGCEPPPVLDHGDVKYTLKSQYNHNEMVEYMCQLYHTMEGEPHRTCINGEWTGQIRCLEPCTLNEDDTRQHNVTLKLSDKKFFLHDEIMQFECAHGVPVGNMAMRQRCNSGVVLLPTCE</sequence>
<dbReference type="Pfam" id="PF00084">
    <property type="entry name" value="Sushi"/>
    <property type="match status" value="4"/>
</dbReference>
<dbReference type="InterPro" id="IPR051503">
    <property type="entry name" value="ComplSys_Reg/VirEntry_Med"/>
</dbReference>
<dbReference type="InterPro" id="IPR035976">
    <property type="entry name" value="Sushi/SCR/CCP_sf"/>
</dbReference>
<dbReference type="Proteomes" id="UP001314229">
    <property type="component" value="Unassembled WGS sequence"/>
</dbReference>
<dbReference type="AlphaFoldDB" id="A0AAV1QJJ1"/>
<feature type="domain" description="Sushi" evidence="7">
    <location>
        <begin position="387"/>
        <end position="445"/>
    </location>
</feature>
<reference evidence="8 9" key="1">
    <citation type="submission" date="2024-01" db="EMBL/GenBank/DDBJ databases">
        <authorList>
            <person name="Alioto T."/>
            <person name="Alioto T."/>
            <person name="Gomez Garrido J."/>
        </authorList>
    </citation>
    <scope>NUCLEOTIDE SEQUENCE [LARGE SCALE GENOMIC DNA]</scope>
</reference>
<feature type="domain" description="Sushi" evidence="7">
    <location>
        <begin position="89"/>
        <end position="151"/>
    </location>
</feature>
<evidence type="ECO:0000256" key="4">
    <source>
        <dbReference type="ARBA" id="ARBA00023157"/>
    </source>
</evidence>
<dbReference type="SUPFAM" id="SSF57535">
    <property type="entry name" value="Complement control module/SCR domain"/>
    <property type="match status" value="6"/>
</dbReference>
<evidence type="ECO:0000256" key="2">
    <source>
        <dbReference type="ARBA" id="ARBA00022659"/>
    </source>
</evidence>
<feature type="domain" description="Sushi" evidence="7">
    <location>
        <begin position="152"/>
        <end position="212"/>
    </location>
</feature>
<dbReference type="SMART" id="SM00032">
    <property type="entry name" value="CCP"/>
    <property type="match status" value="7"/>
</dbReference>
<comment type="caution">
    <text evidence="8">The sequence shown here is derived from an EMBL/GenBank/DDBJ whole genome shotgun (WGS) entry which is preliminary data.</text>
</comment>
<name>A0AAV1QJJ1_SCOSC</name>
<proteinExistence type="predicted"/>
<keyword evidence="9" id="KW-1185">Reference proteome</keyword>
<dbReference type="InterPro" id="IPR000436">
    <property type="entry name" value="Sushi_SCR_CCP_dom"/>
</dbReference>
<organism evidence="8 9">
    <name type="scientific">Scomber scombrus</name>
    <name type="common">Atlantic mackerel</name>
    <name type="synonym">Scomber vernalis</name>
    <dbReference type="NCBI Taxonomy" id="13677"/>
    <lineage>
        <taxon>Eukaryota</taxon>
        <taxon>Metazoa</taxon>
        <taxon>Chordata</taxon>
        <taxon>Craniata</taxon>
        <taxon>Vertebrata</taxon>
        <taxon>Euteleostomi</taxon>
        <taxon>Actinopterygii</taxon>
        <taxon>Neopterygii</taxon>
        <taxon>Teleostei</taxon>
        <taxon>Neoteleostei</taxon>
        <taxon>Acanthomorphata</taxon>
        <taxon>Pelagiaria</taxon>
        <taxon>Scombriformes</taxon>
        <taxon>Scombridae</taxon>
        <taxon>Scomber</taxon>
    </lineage>
</organism>
<feature type="domain" description="Sushi" evidence="7">
    <location>
        <begin position="330"/>
        <end position="385"/>
    </location>
</feature>
<evidence type="ECO:0000313" key="9">
    <source>
        <dbReference type="Proteomes" id="UP001314229"/>
    </source>
</evidence>
<keyword evidence="2 5" id="KW-0768">Sushi</keyword>
<dbReference type="PANTHER" id="PTHR45785">
    <property type="entry name" value="COMPLEMENT FACTOR H-RELATED"/>
    <property type="match status" value="1"/>
</dbReference>
<dbReference type="Gene3D" id="2.10.70.10">
    <property type="entry name" value="Complement Module, domain 1"/>
    <property type="match status" value="7"/>
</dbReference>
<dbReference type="PROSITE" id="PS50923">
    <property type="entry name" value="SUSHI"/>
    <property type="match status" value="6"/>
</dbReference>
<evidence type="ECO:0000256" key="1">
    <source>
        <dbReference type="ARBA" id="ARBA00004328"/>
    </source>
</evidence>
<evidence type="ECO:0000256" key="5">
    <source>
        <dbReference type="PROSITE-ProRule" id="PRU00302"/>
    </source>
</evidence>
<evidence type="ECO:0000313" key="8">
    <source>
        <dbReference type="EMBL" id="CAK6983698.1"/>
    </source>
</evidence>
<protein>
    <submittedName>
        <fullName evidence="8">Complement factor H-like isoform X10</fullName>
    </submittedName>
</protein>
<feature type="domain" description="Sushi" evidence="7">
    <location>
        <begin position="213"/>
        <end position="270"/>
    </location>
</feature>
<accession>A0AAV1QJJ1</accession>
<keyword evidence="3 6" id="KW-0732">Signal</keyword>
<feature type="disulfide bond" evidence="5">
    <location>
        <begin position="389"/>
        <end position="432"/>
    </location>
</feature>
<feature type="domain" description="Sushi" evidence="7">
    <location>
        <begin position="271"/>
        <end position="329"/>
    </location>
</feature>
<dbReference type="EMBL" id="CAWUFR010001422">
    <property type="protein sequence ID" value="CAK6983698.1"/>
    <property type="molecule type" value="Genomic_DNA"/>
</dbReference>
<evidence type="ECO:0000259" key="7">
    <source>
        <dbReference type="PROSITE" id="PS50923"/>
    </source>
</evidence>